<keyword evidence="3" id="KW-1185">Reference proteome</keyword>
<gene>
    <name evidence="2" type="primary">topA</name>
    <name evidence="2" type="ORF">PALI_a3526</name>
</gene>
<feature type="domain" description="DNA topoisomerase I catalytic core eukaryotic-type" evidence="1">
    <location>
        <begin position="1"/>
        <end position="146"/>
    </location>
</feature>
<dbReference type="PROSITE" id="PS52038">
    <property type="entry name" value="TOPO_IB_2"/>
    <property type="match status" value="1"/>
</dbReference>
<dbReference type="Gene3D" id="3.90.15.10">
    <property type="entry name" value="Topoisomerase I, Chain A, domain 3"/>
    <property type="match status" value="1"/>
</dbReference>
<dbReference type="Proteomes" id="UP000648482">
    <property type="component" value="Unassembled WGS sequence"/>
</dbReference>
<evidence type="ECO:0000259" key="1">
    <source>
        <dbReference type="Pfam" id="PF01028"/>
    </source>
</evidence>
<dbReference type="Gene3D" id="1.10.132.120">
    <property type="match status" value="1"/>
</dbReference>
<dbReference type="InterPro" id="IPR011010">
    <property type="entry name" value="DNA_brk_join_enz"/>
</dbReference>
<protein>
    <submittedName>
        <fullName evidence="2">DNA topoisomerase I</fullName>
    </submittedName>
</protein>
<proteinExistence type="predicted"/>
<comment type="caution">
    <text evidence="2">The sequence shown here is derived from an EMBL/GenBank/DDBJ whole genome shotgun (WGS) entry which is preliminary data.</text>
</comment>
<dbReference type="InterPro" id="IPR014711">
    <property type="entry name" value="TopoI_cat_a-hlx-sub_euk"/>
</dbReference>
<dbReference type="SUPFAM" id="SSF56349">
    <property type="entry name" value="DNA breaking-rejoining enzymes"/>
    <property type="match status" value="1"/>
</dbReference>
<evidence type="ECO:0000313" key="3">
    <source>
        <dbReference type="Proteomes" id="UP000648482"/>
    </source>
</evidence>
<dbReference type="EMBL" id="AQGU01000024">
    <property type="protein sequence ID" value="MBE0358734.1"/>
    <property type="molecule type" value="Genomic_DNA"/>
</dbReference>
<dbReference type="Pfam" id="PF01028">
    <property type="entry name" value="Topoisom_I"/>
    <property type="match status" value="1"/>
</dbReference>
<dbReference type="InterPro" id="IPR013500">
    <property type="entry name" value="TopoI_cat_euk"/>
</dbReference>
<evidence type="ECO:0000313" key="2">
    <source>
        <dbReference type="EMBL" id="MBE0358734.1"/>
    </source>
</evidence>
<organism evidence="2 3">
    <name type="scientific">Pseudoalteromonas aliena SW19</name>
    <dbReference type="NCBI Taxonomy" id="1314866"/>
    <lineage>
        <taxon>Bacteria</taxon>
        <taxon>Pseudomonadati</taxon>
        <taxon>Pseudomonadota</taxon>
        <taxon>Gammaproteobacteria</taxon>
        <taxon>Alteromonadales</taxon>
        <taxon>Pseudoalteromonadaceae</taxon>
        <taxon>Pseudoalteromonas</taxon>
    </lineage>
</organism>
<accession>A0ABR9DZW2</accession>
<sequence length="195" mass="22325">MDLGALRIGSKKNANKNNSFGATTLRNRHVKLTGKSIRLKYKAKSGKVREVNITDKILSSIIEDLQDLPGQILFQYVDSSQRTDVTSREVNNFIQRVMGEQFSAKHFRTWRASVLAFETLYKANDKVALKELLDVVSSNLGNTPAIARNSYIHPNLIELCKEDNEAQQQFRESLKLPRKTKYLSRYERGFLAFLK</sequence>
<reference evidence="2 3" key="1">
    <citation type="submission" date="2015-06" db="EMBL/GenBank/DDBJ databases">
        <title>Genome sequence of Pseudoalteromonas aliena.</title>
        <authorList>
            <person name="Xie B.-B."/>
            <person name="Rong J.-C."/>
            <person name="Qin Q.-L."/>
            <person name="Zhang Y.-Z."/>
        </authorList>
    </citation>
    <scope>NUCLEOTIDE SEQUENCE [LARGE SCALE GENOMIC DNA]</scope>
    <source>
        <strain evidence="2 3">SW19</strain>
    </source>
</reference>
<name>A0ABR9DZW2_9GAMM</name>